<reference key="1">
    <citation type="submission" date="2010-09" db="EMBL/GenBank/DDBJ databases">
        <title>Complete sequence of Caldicellulosiruptor hydrothermalis 108.</title>
        <authorList>
            <consortium name="US DOE Joint Genome Institute"/>
            <person name="Lucas S."/>
            <person name="Copeland A."/>
            <person name="Lapidus A."/>
            <person name="Cheng J.-F."/>
            <person name="Bruce D."/>
            <person name="Goodwin L."/>
            <person name="Pitluck S."/>
            <person name="Davenport K."/>
            <person name="Detter J.C."/>
            <person name="Han C."/>
            <person name="Tapia R."/>
            <person name="Land M."/>
            <person name="Hauser L."/>
            <person name="Chang Y.-J."/>
            <person name="Jeffries C."/>
            <person name="Kyrpides N."/>
            <person name="Ivanova N."/>
            <person name="Mikhailova N."/>
            <person name="Blumer-Schuette S.E."/>
            <person name="Kelly R.M."/>
            <person name="Woyke T."/>
        </authorList>
    </citation>
    <scope>NUCLEOTIDE SEQUENCE</scope>
    <source>
        <strain>108</strain>
    </source>
</reference>
<dbReference type="InterPro" id="IPR008822">
    <property type="entry name" value="Endonuclease_RusA-like"/>
</dbReference>
<dbReference type="HOGENOM" id="CLU_124338_1_1_9"/>
<dbReference type="STRING" id="632292.Calhy_0399"/>
<accession>E4QBX3</accession>
<organism evidence="1 2">
    <name type="scientific">Caldicellulosiruptor hydrothermalis (strain DSM 18901 / VKM B-2411 / 108)</name>
    <dbReference type="NCBI Taxonomy" id="632292"/>
    <lineage>
        <taxon>Bacteria</taxon>
        <taxon>Bacillati</taxon>
        <taxon>Bacillota</taxon>
        <taxon>Bacillota incertae sedis</taxon>
        <taxon>Caldicellulosiruptorales</taxon>
        <taxon>Caldicellulosiruptoraceae</taxon>
        <taxon>Caldicellulosiruptor</taxon>
    </lineage>
</organism>
<dbReference type="RefSeq" id="WP_013402356.1">
    <property type="nucleotide sequence ID" value="NC_014652.1"/>
</dbReference>
<dbReference type="SUPFAM" id="SSF103084">
    <property type="entry name" value="Holliday junction resolvase RusA"/>
    <property type="match status" value="1"/>
</dbReference>
<dbReference type="AlphaFoldDB" id="E4QBX3"/>
<keyword evidence="2" id="KW-1185">Reference proteome</keyword>
<protein>
    <submittedName>
        <fullName evidence="1">Endodeoxyribonuclease RusA</fullName>
    </submittedName>
</protein>
<dbReference type="eggNOG" id="COG4570">
    <property type="taxonomic scope" value="Bacteria"/>
</dbReference>
<evidence type="ECO:0000313" key="1">
    <source>
        <dbReference type="EMBL" id="ADQ06147.1"/>
    </source>
</evidence>
<gene>
    <name evidence="1" type="ordered locus">Calhy_0399</name>
</gene>
<dbReference type="Pfam" id="PF05866">
    <property type="entry name" value="RusA"/>
    <property type="match status" value="1"/>
</dbReference>
<dbReference type="GO" id="GO:0006310">
    <property type="term" value="P:DNA recombination"/>
    <property type="evidence" value="ECO:0007669"/>
    <property type="project" value="InterPro"/>
</dbReference>
<name>E4QBX3_CALH1</name>
<dbReference type="EMBL" id="CP002219">
    <property type="protein sequence ID" value="ADQ06147.1"/>
    <property type="molecule type" value="Genomic_DNA"/>
</dbReference>
<sequence>MGSYKIEIAARPVPKARPRLGSNGKMYTPRETREFEELIGWTTRSVVRKPIEKPVKVNIDVYSKTRADIDNIAKAILDGLNGVAFLDDRQVVDLRIRKLPPVDCEKIVISIKETRSVQKCKNSG</sequence>
<dbReference type="OrthoDB" id="1443745at2"/>
<proteinExistence type="predicted"/>
<reference evidence="1 2" key="2">
    <citation type="journal article" date="2011" name="J. Bacteriol.">
        <title>Complete genome sequences for the anaerobic, extremely thermophilic plant biomass-degrading bacteria Caldicellulosiruptor hydrothermalis, Caldicellulosiruptor kristjanssonii, Caldicellulosiruptor kronotskyensis, Caldicellulosiruptor owensenis, and Caldicellulosiruptor lactoaceticus.</title>
        <authorList>
            <person name="Blumer-Schuette S.E."/>
            <person name="Ozdemir I."/>
            <person name="Mistry D."/>
            <person name="Lucas S."/>
            <person name="Lapidus A."/>
            <person name="Cheng J.F."/>
            <person name="Goodwin L.A."/>
            <person name="Pitluck S."/>
            <person name="Land M.L."/>
            <person name="Hauser L.J."/>
            <person name="Woyke T."/>
            <person name="Mikhailova N."/>
            <person name="Pati A."/>
            <person name="Kyrpides N.C."/>
            <person name="Ivanova N."/>
            <person name="Detter J.C."/>
            <person name="Walston-Davenport K."/>
            <person name="Han S."/>
            <person name="Adams M.W."/>
            <person name="Kelly R.M."/>
        </authorList>
    </citation>
    <scope>NUCLEOTIDE SEQUENCE [LARGE SCALE GENOMIC DNA]</scope>
    <source>
        <strain evidence="2">DSM 18901 / VKM B-2411 / 108</strain>
    </source>
</reference>
<dbReference type="InterPro" id="IPR036614">
    <property type="entry name" value="RusA-like_sf"/>
</dbReference>
<dbReference type="Proteomes" id="UP000006890">
    <property type="component" value="Chromosome"/>
</dbReference>
<dbReference type="GO" id="GO:0000287">
    <property type="term" value="F:magnesium ion binding"/>
    <property type="evidence" value="ECO:0007669"/>
    <property type="project" value="InterPro"/>
</dbReference>
<dbReference type="Gene3D" id="3.30.1330.70">
    <property type="entry name" value="Holliday junction resolvase RusA"/>
    <property type="match status" value="1"/>
</dbReference>
<dbReference type="KEGG" id="chd:Calhy_0399"/>
<evidence type="ECO:0000313" key="2">
    <source>
        <dbReference type="Proteomes" id="UP000006890"/>
    </source>
</evidence>
<dbReference type="GO" id="GO:0006281">
    <property type="term" value="P:DNA repair"/>
    <property type="evidence" value="ECO:0007669"/>
    <property type="project" value="InterPro"/>
</dbReference>